<dbReference type="InterPro" id="IPR050360">
    <property type="entry name" value="MFS_Sugar_Transporters"/>
</dbReference>
<feature type="transmembrane region" description="Helical" evidence="8">
    <location>
        <begin position="50"/>
        <end position="72"/>
    </location>
</feature>
<keyword evidence="5 8" id="KW-1133">Transmembrane helix</keyword>
<dbReference type="InterPro" id="IPR005829">
    <property type="entry name" value="Sugar_transporter_CS"/>
</dbReference>
<feature type="transmembrane region" description="Helical" evidence="8">
    <location>
        <begin position="298"/>
        <end position="322"/>
    </location>
</feature>
<feature type="transmembrane region" description="Helical" evidence="8">
    <location>
        <begin position="361"/>
        <end position="387"/>
    </location>
</feature>
<keyword evidence="6 8" id="KW-0472">Membrane</keyword>
<comment type="similarity">
    <text evidence="2 7">Belongs to the major facilitator superfamily. Sugar transporter (TC 2.A.1.1) family.</text>
</comment>
<dbReference type="PANTHER" id="PTHR48022">
    <property type="entry name" value="PLASTIDIC GLUCOSE TRANSPORTER 4"/>
    <property type="match status" value="1"/>
</dbReference>
<dbReference type="PANTHER" id="PTHR48022:SF26">
    <property type="entry name" value="MAJOR FACILITATOR SUPERFAMILY (MFS) PROFILE DOMAIN-CONTAINING PROTEIN-RELATED"/>
    <property type="match status" value="1"/>
</dbReference>
<dbReference type="Pfam" id="PF00083">
    <property type="entry name" value="Sugar_tr"/>
    <property type="match status" value="1"/>
</dbReference>
<dbReference type="AlphaFoldDB" id="A0A0B7K2P0"/>
<dbReference type="PROSITE" id="PS00216">
    <property type="entry name" value="SUGAR_TRANSPORT_1"/>
    <property type="match status" value="1"/>
</dbReference>
<evidence type="ECO:0000313" key="10">
    <source>
        <dbReference type="EMBL" id="CEO51668.1"/>
    </source>
</evidence>
<dbReference type="InterPro" id="IPR003663">
    <property type="entry name" value="Sugar/inositol_transpt"/>
</dbReference>
<dbReference type="InterPro" id="IPR020846">
    <property type="entry name" value="MFS_dom"/>
</dbReference>
<evidence type="ECO:0000256" key="8">
    <source>
        <dbReference type="SAM" id="Phobius"/>
    </source>
</evidence>
<evidence type="ECO:0000256" key="6">
    <source>
        <dbReference type="ARBA" id="ARBA00023136"/>
    </source>
</evidence>
<feature type="transmembrane region" description="Helical" evidence="8">
    <location>
        <begin position="174"/>
        <end position="191"/>
    </location>
</feature>
<evidence type="ECO:0000256" key="1">
    <source>
        <dbReference type="ARBA" id="ARBA00004141"/>
    </source>
</evidence>
<dbReference type="Gene3D" id="1.20.1250.20">
    <property type="entry name" value="MFS general substrate transporter like domains"/>
    <property type="match status" value="1"/>
</dbReference>
<keyword evidence="4 8" id="KW-0812">Transmembrane</keyword>
<proteinExistence type="inferred from homology"/>
<evidence type="ECO:0000256" key="5">
    <source>
        <dbReference type="ARBA" id="ARBA00022989"/>
    </source>
</evidence>
<dbReference type="PROSITE" id="PS00217">
    <property type="entry name" value="SUGAR_TRANSPORT_2"/>
    <property type="match status" value="1"/>
</dbReference>
<evidence type="ECO:0000259" key="9">
    <source>
        <dbReference type="PROSITE" id="PS50850"/>
    </source>
</evidence>
<feature type="transmembrane region" description="Helical" evidence="8">
    <location>
        <begin position="426"/>
        <end position="449"/>
    </location>
</feature>
<dbReference type="PROSITE" id="PS50850">
    <property type="entry name" value="MFS"/>
    <property type="match status" value="1"/>
</dbReference>
<dbReference type="FunFam" id="1.20.1250.20:FF:000134">
    <property type="entry name" value="MFS sugar transporter protein"/>
    <property type="match status" value="1"/>
</dbReference>
<dbReference type="GO" id="GO:0005351">
    <property type="term" value="F:carbohydrate:proton symporter activity"/>
    <property type="evidence" value="ECO:0007669"/>
    <property type="project" value="TreeGrafter"/>
</dbReference>
<feature type="domain" description="Major facilitator superfamily (MFS) profile" evidence="9">
    <location>
        <begin position="11"/>
        <end position="453"/>
    </location>
</feature>
<evidence type="ECO:0000256" key="2">
    <source>
        <dbReference type="ARBA" id="ARBA00010992"/>
    </source>
</evidence>
<evidence type="ECO:0000256" key="3">
    <source>
        <dbReference type="ARBA" id="ARBA00022448"/>
    </source>
</evidence>
<name>A0A0B7K2P0_BIOOC</name>
<feature type="transmembrane region" description="Helical" evidence="8">
    <location>
        <begin position="84"/>
        <end position="100"/>
    </location>
</feature>
<dbReference type="PRINTS" id="PR00171">
    <property type="entry name" value="SUGRTRNSPORT"/>
</dbReference>
<accession>A0A0B7K2P0</accession>
<reference evidence="10" key="1">
    <citation type="submission" date="2015-01" db="EMBL/GenBank/DDBJ databases">
        <authorList>
            <person name="Durling Mikael"/>
        </authorList>
    </citation>
    <scope>NUCLEOTIDE SEQUENCE</scope>
</reference>
<comment type="subcellular location">
    <subcellularLocation>
        <location evidence="1">Membrane</location>
        <topology evidence="1">Multi-pass membrane protein</topology>
    </subcellularLocation>
</comment>
<dbReference type="SUPFAM" id="SSF103473">
    <property type="entry name" value="MFS general substrate transporter"/>
    <property type="match status" value="1"/>
</dbReference>
<organism evidence="10">
    <name type="scientific">Bionectria ochroleuca</name>
    <name type="common">Gliocladium roseum</name>
    <dbReference type="NCBI Taxonomy" id="29856"/>
    <lineage>
        <taxon>Eukaryota</taxon>
        <taxon>Fungi</taxon>
        <taxon>Dikarya</taxon>
        <taxon>Ascomycota</taxon>
        <taxon>Pezizomycotina</taxon>
        <taxon>Sordariomycetes</taxon>
        <taxon>Hypocreomycetidae</taxon>
        <taxon>Hypocreales</taxon>
        <taxon>Bionectriaceae</taxon>
        <taxon>Clonostachys</taxon>
    </lineage>
</organism>
<dbReference type="EMBL" id="CDPU01000024">
    <property type="protein sequence ID" value="CEO51668.1"/>
    <property type="molecule type" value="Genomic_DNA"/>
</dbReference>
<feature type="transmembrane region" description="Helical" evidence="8">
    <location>
        <begin position="329"/>
        <end position="355"/>
    </location>
</feature>
<feature type="transmembrane region" description="Helical" evidence="8">
    <location>
        <begin position="263"/>
        <end position="286"/>
    </location>
</feature>
<sequence>MLEGKALEITLTAANSAAQAWYGYDQGVVSGMLISPDFIKVFPETEKADIQGITASCFSLGNLLGCLLAAIYGDRLGRKNTLRVGGVVSAIGAVLQFSAFSFPQLIVGRVINGVGNGMLSSTCGIFQAESCASNRRGKLSVIVVLHNVVFYCIATWLTLACSFASGGWQWRLPLALQIVPCLFMMTFLAFVPESPRWLLMNDRTDEGLEVIRRYSGNGLSTNDPIVQDEYRSIKGAILIEKQSQISFISVLTGRDRSGHLKRLLLGCGGQFMQQFGGINALNYYFTIILTKNVGLDEMLARILTGCNATSYMISSACAFWIIDRFGRRILMLTGLSLQSLAYVMVAISVGLLSTAPFEKQWGIVAISFLFFYYAAFGCTWGMVPWVYQSEVNSLAMRTVGAAAATSTNWLFGFVCTQFTPTGIENIGYRFYIIFAVFNLAFIFVVYFLYPETANRTLEDLNAYFDIDSGHSTIIPIGDKVAKSSKRPQEAIDAEASRVAMAAAADGKGHDVAVEHAEDVDNVA</sequence>
<feature type="transmembrane region" description="Helical" evidence="8">
    <location>
        <begin position="399"/>
        <end position="420"/>
    </location>
</feature>
<gene>
    <name evidence="10" type="ORF">BN869_000007726_1</name>
</gene>
<evidence type="ECO:0000256" key="4">
    <source>
        <dbReference type="ARBA" id="ARBA00022692"/>
    </source>
</evidence>
<keyword evidence="3 7" id="KW-0813">Transport</keyword>
<dbReference type="NCBIfam" id="TIGR00879">
    <property type="entry name" value="SP"/>
    <property type="match status" value="1"/>
</dbReference>
<dbReference type="InterPro" id="IPR005828">
    <property type="entry name" value="MFS_sugar_transport-like"/>
</dbReference>
<feature type="transmembrane region" description="Helical" evidence="8">
    <location>
        <begin position="139"/>
        <end position="168"/>
    </location>
</feature>
<protein>
    <recommendedName>
        <fullName evidence="9">Major facilitator superfamily (MFS) profile domain-containing protein</fullName>
    </recommendedName>
</protein>
<dbReference type="InterPro" id="IPR036259">
    <property type="entry name" value="MFS_trans_sf"/>
</dbReference>
<evidence type="ECO:0000256" key="7">
    <source>
        <dbReference type="RuleBase" id="RU003346"/>
    </source>
</evidence>
<dbReference type="GO" id="GO:0016020">
    <property type="term" value="C:membrane"/>
    <property type="evidence" value="ECO:0007669"/>
    <property type="project" value="UniProtKB-SubCell"/>
</dbReference>